<dbReference type="Proteomes" id="UP001281410">
    <property type="component" value="Unassembled WGS sequence"/>
</dbReference>
<dbReference type="EMBL" id="JANJYJ010000008">
    <property type="protein sequence ID" value="KAK3193149.1"/>
    <property type="molecule type" value="Genomic_DNA"/>
</dbReference>
<feature type="domain" description="MULE transposase" evidence="1">
    <location>
        <begin position="165"/>
        <end position="259"/>
    </location>
</feature>
<evidence type="ECO:0000259" key="1">
    <source>
        <dbReference type="Pfam" id="PF10551"/>
    </source>
</evidence>
<dbReference type="InterPro" id="IPR018289">
    <property type="entry name" value="MULE_transposase_dom"/>
</dbReference>
<dbReference type="AlphaFoldDB" id="A0AAD9ZUA2"/>
<dbReference type="PANTHER" id="PTHR47718:SF17">
    <property type="entry name" value="PROTEIN FAR1-RELATED SEQUENCE 5-LIKE"/>
    <property type="match status" value="1"/>
</dbReference>
<dbReference type="PANTHER" id="PTHR47718">
    <property type="entry name" value="OS01G0519700 PROTEIN"/>
    <property type="match status" value="1"/>
</dbReference>
<comment type="caution">
    <text evidence="2">The sequence shown here is derived from an EMBL/GenBank/DDBJ whole genome shotgun (WGS) entry which is preliminary data.</text>
</comment>
<organism evidence="2 3">
    <name type="scientific">Dipteronia sinensis</name>
    <dbReference type="NCBI Taxonomy" id="43782"/>
    <lineage>
        <taxon>Eukaryota</taxon>
        <taxon>Viridiplantae</taxon>
        <taxon>Streptophyta</taxon>
        <taxon>Embryophyta</taxon>
        <taxon>Tracheophyta</taxon>
        <taxon>Spermatophyta</taxon>
        <taxon>Magnoliopsida</taxon>
        <taxon>eudicotyledons</taxon>
        <taxon>Gunneridae</taxon>
        <taxon>Pentapetalae</taxon>
        <taxon>rosids</taxon>
        <taxon>malvids</taxon>
        <taxon>Sapindales</taxon>
        <taxon>Sapindaceae</taxon>
        <taxon>Hippocastanoideae</taxon>
        <taxon>Acereae</taxon>
        <taxon>Dipteronia</taxon>
    </lineage>
</organism>
<name>A0AAD9ZUA2_9ROSI</name>
<accession>A0AAD9ZUA2</accession>
<evidence type="ECO:0000313" key="3">
    <source>
        <dbReference type="Proteomes" id="UP001281410"/>
    </source>
</evidence>
<sequence>MDEEPCEMNKLNRLETRTDYEAFVQFTINNGTWTISCINSSHNHELAKLEERQFLRSGQEILNGHGSIISSMVDARIGLTKSYFFLANEVGGVENLGILRKDATNDLQQKKIMEVGDAQTLLNHFKCKEGEDPNFFYSVQVDQQMTNFFWRDSRSKFDYDCFGDVVCFDTTFRTNKYNLNCAPFVGVNHHRKNVLFGYAFLLNESIEPFVWLFELFLESMENKQPNTIFTDQDKTMENAIAKIFPNARHRLCTWHISKNATQHLANHYANPEFKRLFNKCFYGCLSDGI</sequence>
<evidence type="ECO:0000313" key="2">
    <source>
        <dbReference type="EMBL" id="KAK3193149.1"/>
    </source>
</evidence>
<proteinExistence type="predicted"/>
<dbReference type="Pfam" id="PF10551">
    <property type="entry name" value="MULE"/>
    <property type="match status" value="1"/>
</dbReference>
<protein>
    <recommendedName>
        <fullName evidence="1">MULE transposase domain-containing protein</fullName>
    </recommendedName>
</protein>
<keyword evidence="3" id="KW-1185">Reference proteome</keyword>
<gene>
    <name evidence="2" type="ORF">Dsin_024459</name>
</gene>
<reference evidence="2" key="1">
    <citation type="journal article" date="2023" name="Plant J.">
        <title>Genome sequences and population genomics provide insights into the demographic history, inbreeding, and mutation load of two 'living fossil' tree species of Dipteronia.</title>
        <authorList>
            <person name="Feng Y."/>
            <person name="Comes H.P."/>
            <person name="Chen J."/>
            <person name="Zhu S."/>
            <person name="Lu R."/>
            <person name="Zhang X."/>
            <person name="Li P."/>
            <person name="Qiu J."/>
            <person name="Olsen K.M."/>
            <person name="Qiu Y."/>
        </authorList>
    </citation>
    <scope>NUCLEOTIDE SEQUENCE</scope>
    <source>
        <strain evidence="2">NBL</strain>
    </source>
</reference>